<gene>
    <name evidence="6" type="ORF">NATSA_12910</name>
</gene>
<dbReference type="InterPro" id="IPR000277">
    <property type="entry name" value="Cys/Met-Metab_PyrdxlP-dep_enz"/>
</dbReference>
<dbReference type="InterPro" id="IPR015421">
    <property type="entry name" value="PyrdxlP-dep_Trfase_major"/>
</dbReference>
<dbReference type="InterPro" id="IPR054542">
    <property type="entry name" value="Cys_met_metab_PP"/>
</dbReference>
<sequence length="397" mass="43725">MDQKKTQHHNSPESSWHRETRVLHDGWHPESAGEPVVPSWEPSTIFRHPSGGLSADSWSYTRLDNPNRAQLEKTLAGIEGGSDAVTFASGMAAVQAAFHILAPGDHVLLPDDLYHGVRNLIRDQYARWGLTFDFVDMTSVEKVREAATERTRMIWLETPSNPMLKISDIAGLTALAKENNCISVLDNTWSTPVIQRPVEQGVDIVLYSTTKFIGGHSDALGGALVVGNSGNHTEISAELRKFQAQAGSVPSPFDCWLLLRSLKTLYARIKTQCANAQLIAGRLRGHHAVEKVYYPGLQDHEGQEIASRQMDMPGSMISFQVRGDMAAALRVVNAAGLIIPATSLGGVESTWEHRKTSEYAESPTPENLIRLSVGIEHPEDIWQDIVRSLEALFHKSG</sequence>
<evidence type="ECO:0000256" key="5">
    <source>
        <dbReference type="RuleBase" id="RU362118"/>
    </source>
</evidence>
<comment type="similarity">
    <text evidence="2 5">Belongs to the trans-sulfuration enzymes family.</text>
</comment>
<evidence type="ECO:0000313" key="7">
    <source>
        <dbReference type="Proteomes" id="UP000673975"/>
    </source>
</evidence>
<dbReference type="PANTHER" id="PTHR11808">
    <property type="entry name" value="TRANS-SULFURATION ENZYME FAMILY MEMBER"/>
    <property type="match status" value="1"/>
</dbReference>
<evidence type="ECO:0000256" key="4">
    <source>
        <dbReference type="PIRSR" id="PIRSR001434-2"/>
    </source>
</evidence>
<keyword evidence="6" id="KW-0808">Transferase</keyword>
<organism evidence="6 7">
    <name type="scientific">Natronogracilivirga saccharolytica</name>
    <dbReference type="NCBI Taxonomy" id="2812953"/>
    <lineage>
        <taxon>Bacteria</taxon>
        <taxon>Pseudomonadati</taxon>
        <taxon>Balneolota</taxon>
        <taxon>Balneolia</taxon>
        <taxon>Balneolales</taxon>
        <taxon>Cyclonatronaceae</taxon>
        <taxon>Natronogracilivirga</taxon>
    </lineage>
</organism>
<dbReference type="CDD" id="cd00614">
    <property type="entry name" value="CGS_like"/>
    <property type="match status" value="1"/>
</dbReference>
<feature type="modified residue" description="N6-(pyridoxal phosphate)lysine" evidence="4">
    <location>
        <position position="211"/>
    </location>
</feature>
<dbReference type="PROSITE" id="PS00868">
    <property type="entry name" value="CYS_MET_METAB_PP"/>
    <property type="match status" value="1"/>
</dbReference>
<comment type="cofactor">
    <cofactor evidence="1 5">
        <name>pyridoxal 5'-phosphate</name>
        <dbReference type="ChEBI" id="CHEBI:597326"/>
    </cofactor>
</comment>
<evidence type="ECO:0000313" key="6">
    <source>
        <dbReference type="EMBL" id="MBP3193569.1"/>
    </source>
</evidence>
<evidence type="ECO:0000256" key="3">
    <source>
        <dbReference type="ARBA" id="ARBA00022898"/>
    </source>
</evidence>
<name>A0A8J7UXP7_9BACT</name>
<evidence type="ECO:0000256" key="2">
    <source>
        <dbReference type="ARBA" id="ARBA00009077"/>
    </source>
</evidence>
<keyword evidence="7" id="KW-1185">Reference proteome</keyword>
<dbReference type="GO" id="GO:0016740">
    <property type="term" value="F:transferase activity"/>
    <property type="evidence" value="ECO:0007669"/>
    <property type="project" value="UniProtKB-KW"/>
</dbReference>
<dbReference type="RefSeq" id="WP_210513024.1">
    <property type="nucleotide sequence ID" value="NZ_JAFIDN010000011.1"/>
</dbReference>
<dbReference type="Proteomes" id="UP000673975">
    <property type="component" value="Unassembled WGS sequence"/>
</dbReference>
<dbReference type="InterPro" id="IPR015422">
    <property type="entry name" value="PyrdxlP-dep_Trfase_small"/>
</dbReference>
<comment type="caution">
    <text evidence="6">The sequence shown here is derived from an EMBL/GenBank/DDBJ whole genome shotgun (WGS) entry which is preliminary data.</text>
</comment>
<evidence type="ECO:0000256" key="1">
    <source>
        <dbReference type="ARBA" id="ARBA00001933"/>
    </source>
</evidence>
<dbReference type="GO" id="GO:0005737">
    <property type="term" value="C:cytoplasm"/>
    <property type="evidence" value="ECO:0007669"/>
    <property type="project" value="TreeGrafter"/>
</dbReference>
<dbReference type="SUPFAM" id="SSF53383">
    <property type="entry name" value="PLP-dependent transferases"/>
    <property type="match status" value="1"/>
</dbReference>
<protein>
    <submittedName>
        <fullName evidence="6">PLP-dependent transferase</fullName>
    </submittedName>
</protein>
<dbReference type="GO" id="GO:0019343">
    <property type="term" value="P:cysteine biosynthetic process via cystathionine"/>
    <property type="evidence" value="ECO:0007669"/>
    <property type="project" value="TreeGrafter"/>
</dbReference>
<dbReference type="FunFam" id="3.40.640.10:FF:000046">
    <property type="entry name" value="Cystathionine gamma-lyase"/>
    <property type="match status" value="1"/>
</dbReference>
<keyword evidence="3 4" id="KW-0663">Pyridoxal phosphate</keyword>
<accession>A0A8J7UXP7</accession>
<dbReference type="Gene3D" id="3.40.640.10">
    <property type="entry name" value="Type I PLP-dependent aspartate aminotransferase-like (Major domain)"/>
    <property type="match status" value="1"/>
</dbReference>
<dbReference type="InterPro" id="IPR015424">
    <property type="entry name" value="PyrdxlP-dep_Trfase"/>
</dbReference>
<dbReference type="AlphaFoldDB" id="A0A8J7UXP7"/>
<dbReference type="PIRSF" id="PIRSF001434">
    <property type="entry name" value="CGS"/>
    <property type="match status" value="1"/>
</dbReference>
<dbReference type="PANTHER" id="PTHR11808:SF15">
    <property type="entry name" value="CYSTATHIONINE GAMMA-LYASE"/>
    <property type="match status" value="1"/>
</dbReference>
<dbReference type="GO" id="GO:0004123">
    <property type="term" value="F:cystathionine gamma-lyase activity"/>
    <property type="evidence" value="ECO:0007669"/>
    <property type="project" value="TreeGrafter"/>
</dbReference>
<dbReference type="EMBL" id="JAFIDN010000011">
    <property type="protein sequence ID" value="MBP3193569.1"/>
    <property type="molecule type" value="Genomic_DNA"/>
</dbReference>
<proteinExistence type="inferred from homology"/>
<dbReference type="Gene3D" id="3.90.1150.10">
    <property type="entry name" value="Aspartate Aminotransferase, domain 1"/>
    <property type="match status" value="1"/>
</dbReference>
<reference evidence="6" key="1">
    <citation type="submission" date="2021-02" db="EMBL/GenBank/DDBJ databases">
        <title>Natronogracilivirga saccharolytica gen. nov. sp. nov. a new anaerobic, haloalkiliphilic carbohydrate-fermenting bacterium from soda lake and proposing of Cyclonatronumiaceae fam. nov. in the phylum Balneolaeota.</title>
        <authorList>
            <person name="Zhilina T.N."/>
            <person name="Sorokin D.Y."/>
            <person name="Zavarzina D.G."/>
            <person name="Toshchakov S.V."/>
            <person name="Kublanov I.V."/>
        </authorList>
    </citation>
    <scope>NUCLEOTIDE SEQUENCE</scope>
    <source>
        <strain evidence="6">Z-1702</strain>
    </source>
</reference>
<dbReference type="Pfam" id="PF01053">
    <property type="entry name" value="Cys_Met_Meta_PP"/>
    <property type="match status" value="1"/>
</dbReference>
<dbReference type="GO" id="GO:0030170">
    <property type="term" value="F:pyridoxal phosphate binding"/>
    <property type="evidence" value="ECO:0007669"/>
    <property type="project" value="InterPro"/>
</dbReference>
<dbReference type="GO" id="GO:0019346">
    <property type="term" value="P:transsulfuration"/>
    <property type="evidence" value="ECO:0007669"/>
    <property type="project" value="InterPro"/>
</dbReference>